<evidence type="ECO:0000313" key="4">
    <source>
        <dbReference type="Proteomes" id="UP000054558"/>
    </source>
</evidence>
<dbReference type="STRING" id="105231.A0A1Y1I7N7"/>
<dbReference type="SUPFAM" id="SSF52540">
    <property type="entry name" value="P-loop containing nucleoside triphosphate hydrolases"/>
    <property type="match status" value="2"/>
</dbReference>
<dbReference type="Proteomes" id="UP000054558">
    <property type="component" value="Unassembled WGS sequence"/>
</dbReference>
<accession>A0A1Y1I7N7</accession>
<evidence type="ECO:0000313" key="3">
    <source>
        <dbReference type="EMBL" id="GAQ86984.1"/>
    </source>
</evidence>
<dbReference type="OrthoDB" id="3171351at2759"/>
<feature type="coiled-coil region" evidence="1">
    <location>
        <begin position="4"/>
        <end position="31"/>
    </location>
</feature>
<dbReference type="EMBL" id="DF237273">
    <property type="protein sequence ID" value="GAQ86984.1"/>
    <property type="molecule type" value="Genomic_DNA"/>
</dbReference>
<keyword evidence="4" id="KW-1185">Reference proteome</keyword>
<dbReference type="InterPro" id="IPR027417">
    <property type="entry name" value="P-loop_NTPase"/>
</dbReference>
<gene>
    <name evidence="3" type="ORF">KFL_003240050</name>
</gene>
<proteinExistence type="predicted"/>
<feature type="compositionally biased region" description="Basic and acidic residues" evidence="2">
    <location>
        <begin position="446"/>
        <end position="463"/>
    </location>
</feature>
<name>A0A1Y1I7N7_KLENI</name>
<keyword evidence="1" id="KW-0175">Coiled coil</keyword>
<evidence type="ECO:0000256" key="2">
    <source>
        <dbReference type="SAM" id="MobiDB-lite"/>
    </source>
</evidence>
<feature type="region of interest" description="Disordered" evidence="2">
    <location>
        <begin position="383"/>
        <end position="463"/>
    </location>
</feature>
<feature type="compositionally biased region" description="Gly residues" evidence="2">
    <location>
        <begin position="394"/>
        <end position="407"/>
    </location>
</feature>
<reference evidence="3 4" key="1">
    <citation type="journal article" date="2014" name="Nat. Commun.">
        <title>Klebsormidium flaccidum genome reveals primary factors for plant terrestrial adaptation.</title>
        <authorList>
            <person name="Hori K."/>
            <person name="Maruyama F."/>
            <person name="Fujisawa T."/>
            <person name="Togashi T."/>
            <person name="Yamamoto N."/>
            <person name="Seo M."/>
            <person name="Sato S."/>
            <person name="Yamada T."/>
            <person name="Mori H."/>
            <person name="Tajima N."/>
            <person name="Moriyama T."/>
            <person name="Ikeuchi M."/>
            <person name="Watanabe M."/>
            <person name="Wada H."/>
            <person name="Kobayashi K."/>
            <person name="Saito M."/>
            <person name="Masuda T."/>
            <person name="Sasaki-Sekimoto Y."/>
            <person name="Mashiguchi K."/>
            <person name="Awai K."/>
            <person name="Shimojima M."/>
            <person name="Masuda S."/>
            <person name="Iwai M."/>
            <person name="Nobusawa T."/>
            <person name="Narise T."/>
            <person name="Kondo S."/>
            <person name="Saito H."/>
            <person name="Sato R."/>
            <person name="Murakawa M."/>
            <person name="Ihara Y."/>
            <person name="Oshima-Yamada Y."/>
            <person name="Ohtaka K."/>
            <person name="Satoh M."/>
            <person name="Sonobe K."/>
            <person name="Ishii M."/>
            <person name="Ohtani R."/>
            <person name="Kanamori-Sato M."/>
            <person name="Honoki R."/>
            <person name="Miyazaki D."/>
            <person name="Mochizuki H."/>
            <person name="Umetsu J."/>
            <person name="Higashi K."/>
            <person name="Shibata D."/>
            <person name="Kamiya Y."/>
            <person name="Sato N."/>
            <person name="Nakamura Y."/>
            <person name="Tabata S."/>
            <person name="Ida S."/>
            <person name="Kurokawa K."/>
            <person name="Ohta H."/>
        </authorList>
    </citation>
    <scope>NUCLEOTIDE SEQUENCE [LARGE SCALE GENOMIC DNA]</scope>
    <source>
        <strain evidence="3 4">NIES-2285</strain>
    </source>
</reference>
<protein>
    <submittedName>
        <fullName evidence="3">Uncharacterized protein</fullName>
    </submittedName>
</protein>
<sequence length="788" mass="86601">MSSIEGVELKIKQVEAEITEVKDEIKVVKAQADGAALRLALEQRLASLQQSWNLLLEEKARLQPAGVPSIPKSKRLRYDETAESGSIAKELVKKRKVETGDVGADVLNGWSILPQAKVLRTQDLRLLVVKVEEKLGVAVMGRSQFKALVDRAVQLMDGQLPSGGRKILVHGPAGFGKTHLILQLVIYLAAAWEGKERRVAPILDCGYFREKRVEAMKQALAWAYAGNEEMIEEIASLNSMEDLEDFLSKKEEELLWCLDQYQDLFADPGAKKVLDASLRFFRKVVVTSAGGEEHTKENETLHKEAYMFPVHDGLTQEEQKLYDLIYGTECSTPAVQRLVREKLGGVAGCLADWHEAYYQRRAGEYLVHSVFGASPRFEVGRLEPVKGGELPGSVGKGNARGGALGTKGGDEGRAAGVNPFRQAAGPEAHEEAEASSADAGGGGAIRSEESRKEGGAESEQTGEKAKYDWAAWERFLECDRVVQITRSLERIYEKVKAKGGEKVEKWIRQMKKMVYNESFVAFDLTDWDEIDLRNVAVEGGRVRPAFPLVREAIAHFVEQVQGRAVFYSDVAVWATLRSELEGERVPAVAGLLAERCAIGAIVDGGGYKAVLQDSKEEQVKLVFFERGAEAPAVLTEITDFQKSGLGARIVCFVPRTPFYPAMDMAILVLKRRGQELGSVDRLTKVQVTLQSAEEHGHSSQTAMHISNIKPWLGDAELESVKVTFCYVVPGDLITNGVSPHTKQKPAQLGSTRAQAGSVQIVAHTHAEVAFGALDSQLGLVDKWKRGGR</sequence>
<organism evidence="3 4">
    <name type="scientific">Klebsormidium nitens</name>
    <name type="common">Green alga</name>
    <name type="synonym">Ulothrix nitens</name>
    <dbReference type="NCBI Taxonomy" id="105231"/>
    <lineage>
        <taxon>Eukaryota</taxon>
        <taxon>Viridiplantae</taxon>
        <taxon>Streptophyta</taxon>
        <taxon>Klebsormidiophyceae</taxon>
        <taxon>Klebsormidiales</taxon>
        <taxon>Klebsormidiaceae</taxon>
        <taxon>Klebsormidium</taxon>
    </lineage>
</organism>
<dbReference type="AlphaFoldDB" id="A0A1Y1I7N7"/>
<evidence type="ECO:0000256" key="1">
    <source>
        <dbReference type="SAM" id="Coils"/>
    </source>
</evidence>